<evidence type="ECO:0000313" key="3">
    <source>
        <dbReference type="EMBL" id="MDY0407726.1"/>
    </source>
</evidence>
<evidence type="ECO:0000256" key="1">
    <source>
        <dbReference type="PROSITE-ProRule" id="PRU00703"/>
    </source>
</evidence>
<dbReference type="InterPro" id="IPR046342">
    <property type="entry name" value="CBS_dom_sf"/>
</dbReference>
<dbReference type="InterPro" id="IPR000644">
    <property type="entry name" value="CBS_dom"/>
</dbReference>
<dbReference type="SUPFAM" id="SSF54631">
    <property type="entry name" value="CBS-domain pair"/>
    <property type="match status" value="1"/>
</dbReference>
<dbReference type="PROSITE" id="PS51371">
    <property type="entry name" value="CBS"/>
    <property type="match status" value="1"/>
</dbReference>
<organism evidence="3 4">
    <name type="scientific">Paracerasibacillus soli</name>
    <dbReference type="NCBI Taxonomy" id="480284"/>
    <lineage>
        <taxon>Bacteria</taxon>
        <taxon>Bacillati</taxon>
        <taxon>Bacillota</taxon>
        <taxon>Bacilli</taxon>
        <taxon>Bacillales</taxon>
        <taxon>Bacillaceae</taxon>
        <taxon>Paracerasibacillus</taxon>
    </lineage>
</organism>
<keyword evidence="4" id="KW-1185">Reference proteome</keyword>
<accession>A0ABU5CPA4</accession>
<reference evidence="3 4" key="1">
    <citation type="submission" date="2023-10" db="EMBL/GenBank/DDBJ databases">
        <title>Virgibacillus soli CC-YMP-6 genome.</title>
        <authorList>
            <person name="Miliotis G."/>
            <person name="Sengupta P."/>
            <person name="Hameed A."/>
            <person name="Chuvochina M."/>
            <person name="Mcdonagh F."/>
            <person name="Simpson A.C."/>
            <person name="Singh N.K."/>
            <person name="Rekha P.D."/>
            <person name="Raman K."/>
            <person name="Hugenholtz P."/>
            <person name="Venkateswaran K."/>
        </authorList>
    </citation>
    <scope>NUCLEOTIDE SEQUENCE [LARGE SCALE GENOMIC DNA]</scope>
    <source>
        <strain evidence="3 4">CC-YMP-6</strain>
    </source>
</reference>
<dbReference type="Pfam" id="PF00571">
    <property type="entry name" value="CBS"/>
    <property type="match status" value="1"/>
</dbReference>
<protein>
    <submittedName>
        <fullName evidence="3">CBS domain-containing protein</fullName>
    </submittedName>
</protein>
<feature type="domain" description="CBS" evidence="2">
    <location>
        <begin position="57"/>
        <end position="119"/>
    </location>
</feature>
<sequence>MEQIKGNGISTFPIYHGIRFIGILSEKGIAHWMAKNMNNSIASIRDASLGNVLACQGNHNYAFIQRSTSIYDAQEIFKDQIGQGYRLDALLITDSGDSTEKLLGMITPRDIIDIPLLWK</sequence>
<name>A0ABU5CPA4_9BACI</name>
<dbReference type="EMBL" id="JAWDIQ010000001">
    <property type="protein sequence ID" value="MDY0407726.1"/>
    <property type="molecule type" value="Genomic_DNA"/>
</dbReference>
<comment type="caution">
    <text evidence="3">The sequence shown here is derived from an EMBL/GenBank/DDBJ whole genome shotgun (WGS) entry which is preliminary data.</text>
</comment>
<keyword evidence="1" id="KW-0129">CBS domain</keyword>
<evidence type="ECO:0000313" key="4">
    <source>
        <dbReference type="Proteomes" id="UP001275315"/>
    </source>
</evidence>
<proteinExistence type="predicted"/>
<dbReference type="Gene3D" id="3.10.580.10">
    <property type="entry name" value="CBS-domain"/>
    <property type="match status" value="1"/>
</dbReference>
<gene>
    <name evidence="3" type="ORF">RWD45_02740</name>
</gene>
<evidence type="ECO:0000259" key="2">
    <source>
        <dbReference type="PROSITE" id="PS51371"/>
    </source>
</evidence>
<dbReference type="RefSeq" id="WP_320378515.1">
    <property type="nucleotide sequence ID" value="NZ_JAWDIQ010000001.1"/>
</dbReference>
<dbReference type="Proteomes" id="UP001275315">
    <property type="component" value="Unassembled WGS sequence"/>
</dbReference>